<reference evidence="6 7" key="1">
    <citation type="journal article" date="2012" name="BMC Genomics">
        <title>Tools to kill: Genome of one of the most destructive plant pathogenic fungi Macrophomina phaseolina.</title>
        <authorList>
            <person name="Islam M.S."/>
            <person name="Haque M.S."/>
            <person name="Islam M.M."/>
            <person name="Emdad E.M."/>
            <person name="Halim A."/>
            <person name="Hossen Q.M.M."/>
            <person name="Hossain M.Z."/>
            <person name="Ahmed B."/>
            <person name="Rahim S."/>
            <person name="Rahman M.S."/>
            <person name="Alam M.M."/>
            <person name="Hou S."/>
            <person name="Wan X."/>
            <person name="Saito J.A."/>
            <person name="Alam M."/>
        </authorList>
    </citation>
    <scope>NUCLEOTIDE SEQUENCE [LARGE SCALE GENOMIC DNA]</scope>
    <source>
        <strain evidence="6 7">MS6</strain>
    </source>
</reference>
<comment type="caution">
    <text evidence="6">The sequence shown here is derived from an EMBL/GenBank/DDBJ whole genome shotgun (WGS) entry which is preliminary data.</text>
</comment>
<dbReference type="GO" id="GO:0020037">
    <property type="term" value="F:heme binding"/>
    <property type="evidence" value="ECO:0007669"/>
    <property type="project" value="InterPro"/>
</dbReference>
<dbReference type="GO" id="GO:0016705">
    <property type="term" value="F:oxidoreductase activity, acting on paired donors, with incorporation or reduction of molecular oxygen"/>
    <property type="evidence" value="ECO:0007669"/>
    <property type="project" value="InterPro"/>
</dbReference>
<evidence type="ECO:0000313" key="6">
    <source>
        <dbReference type="EMBL" id="EKG09420.1"/>
    </source>
</evidence>
<dbReference type="HOGENOM" id="CLU_1558979_0_0_1"/>
<dbReference type="InterPro" id="IPR050121">
    <property type="entry name" value="Cytochrome_P450_monoxygenase"/>
</dbReference>
<evidence type="ECO:0000256" key="4">
    <source>
        <dbReference type="ARBA" id="ARBA00022723"/>
    </source>
</evidence>
<dbReference type="InterPro" id="IPR001128">
    <property type="entry name" value="Cyt_P450"/>
</dbReference>
<organism evidence="6 7">
    <name type="scientific">Macrophomina phaseolina (strain MS6)</name>
    <name type="common">Charcoal rot fungus</name>
    <dbReference type="NCBI Taxonomy" id="1126212"/>
    <lineage>
        <taxon>Eukaryota</taxon>
        <taxon>Fungi</taxon>
        <taxon>Dikarya</taxon>
        <taxon>Ascomycota</taxon>
        <taxon>Pezizomycotina</taxon>
        <taxon>Dothideomycetes</taxon>
        <taxon>Dothideomycetes incertae sedis</taxon>
        <taxon>Botryosphaeriales</taxon>
        <taxon>Botryosphaeriaceae</taxon>
        <taxon>Macrophomina</taxon>
    </lineage>
</organism>
<dbReference type="STRING" id="1126212.K2RY93"/>
<dbReference type="Proteomes" id="UP000007129">
    <property type="component" value="Unassembled WGS sequence"/>
</dbReference>
<feature type="non-terminal residue" evidence="6">
    <location>
        <position position="173"/>
    </location>
</feature>
<dbReference type="PANTHER" id="PTHR24305:SF210">
    <property type="entry name" value="CYTOCHROME P450 MONOOXYGENASE ASQL-RELATED"/>
    <property type="match status" value="1"/>
</dbReference>
<evidence type="ECO:0000256" key="1">
    <source>
        <dbReference type="ARBA" id="ARBA00001971"/>
    </source>
</evidence>
<evidence type="ECO:0000256" key="2">
    <source>
        <dbReference type="ARBA" id="ARBA00010617"/>
    </source>
</evidence>
<proteinExistence type="inferred from homology"/>
<dbReference type="PANTHER" id="PTHR24305">
    <property type="entry name" value="CYTOCHROME P450"/>
    <property type="match status" value="1"/>
</dbReference>
<evidence type="ECO:0000256" key="3">
    <source>
        <dbReference type="ARBA" id="ARBA00022617"/>
    </source>
</evidence>
<sequence length="173" mass="19299">MYNFTTFDVMGDLTFGEALGLLEASEYSPWVKAIFSTVKSTTILATINSNFPTLGAIIRRYIVPQSLMEQRKMHAAYAKERVDSRLAKQTDRPDIWTFVLRHNDSGKGMNSGEMHANGAFLMLAGTETTATLLSGLTYHLLRNPDKLQKLTAEIRSTFASPDDMNMLSLGRLT</sequence>
<accession>K2RY93</accession>
<dbReference type="GO" id="GO:0004497">
    <property type="term" value="F:monooxygenase activity"/>
    <property type="evidence" value="ECO:0007669"/>
    <property type="project" value="InterPro"/>
</dbReference>
<dbReference type="EMBL" id="AHHD01000682">
    <property type="protein sequence ID" value="EKG09420.1"/>
    <property type="molecule type" value="Genomic_DNA"/>
</dbReference>
<protein>
    <submittedName>
        <fullName evidence="6">Cytochrome P450</fullName>
    </submittedName>
</protein>
<dbReference type="VEuPathDB" id="FungiDB:MPH_13548"/>
<evidence type="ECO:0000256" key="5">
    <source>
        <dbReference type="ARBA" id="ARBA00023004"/>
    </source>
</evidence>
<evidence type="ECO:0000313" key="7">
    <source>
        <dbReference type="Proteomes" id="UP000007129"/>
    </source>
</evidence>
<dbReference type="Pfam" id="PF00067">
    <property type="entry name" value="p450"/>
    <property type="match status" value="1"/>
</dbReference>
<keyword evidence="3" id="KW-0349">Heme</keyword>
<name>K2RY93_MACPH</name>
<comment type="cofactor">
    <cofactor evidence="1">
        <name>heme</name>
        <dbReference type="ChEBI" id="CHEBI:30413"/>
    </cofactor>
</comment>
<dbReference type="InterPro" id="IPR036396">
    <property type="entry name" value="Cyt_P450_sf"/>
</dbReference>
<gene>
    <name evidence="6" type="ORF">MPH_13548</name>
</gene>
<dbReference type="OrthoDB" id="1470350at2759"/>
<keyword evidence="4" id="KW-0479">Metal-binding</keyword>
<comment type="similarity">
    <text evidence="2">Belongs to the cytochrome P450 family.</text>
</comment>
<dbReference type="SUPFAM" id="SSF48264">
    <property type="entry name" value="Cytochrome P450"/>
    <property type="match status" value="1"/>
</dbReference>
<dbReference type="Gene3D" id="1.10.630.10">
    <property type="entry name" value="Cytochrome P450"/>
    <property type="match status" value="1"/>
</dbReference>
<dbReference type="InParanoid" id="K2RY93"/>
<dbReference type="AlphaFoldDB" id="K2RY93"/>
<keyword evidence="5" id="KW-0408">Iron</keyword>
<dbReference type="GO" id="GO:0005506">
    <property type="term" value="F:iron ion binding"/>
    <property type="evidence" value="ECO:0007669"/>
    <property type="project" value="InterPro"/>
</dbReference>